<evidence type="ECO:0000256" key="1">
    <source>
        <dbReference type="ARBA" id="ARBA00022630"/>
    </source>
</evidence>
<keyword evidence="1" id="KW-0285">Flavoprotein</keyword>
<dbReference type="GO" id="GO:0016491">
    <property type="term" value="F:oxidoreductase activity"/>
    <property type="evidence" value="ECO:0007669"/>
    <property type="project" value="UniProtKB-KW"/>
</dbReference>
<feature type="domain" description="FAD/NAD(P)-binding" evidence="3">
    <location>
        <begin position="7"/>
        <end position="286"/>
    </location>
</feature>
<dbReference type="PRINTS" id="PR00368">
    <property type="entry name" value="FADPNR"/>
</dbReference>
<dbReference type="Pfam" id="PF07992">
    <property type="entry name" value="Pyr_redox_2"/>
    <property type="match status" value="1"/>
</dbReference>
<dbReference type="AlphaFoldDB" id="A0A6M1SX36"/>
<comment type="caution">
    <text evidence="4">The sequence shown here is derived from an EMBL/GenBank/DDBJ whole genome shotgun (WGS) entry which is preliminary data.</text>
</comment>
<name>A0A6M1SX36_9BACT</name>
<dbReference type="PRINTS" id="PR00469">
    <property type="entry name" value="PNDRDTASEII"/>
</dbReference>
<dbReference type="EMBL" id="JAALLS010000010">
    <property type="protein sequence ID" value="NGP88458.1"/>
    <property type="molecule type" value="Genomic_DNA"/>
</dbReference>
<evidence type="ECO:0000256" key="2">
    <source>
        <dbReference type="ARBA" id="ARBA00023002"/>
    </source>
</evidence>
<keyword evidence="2" id="KW-0560">Oxidoreductase</keyword>
<dbReference type="Gene3D" id="3.50.50.60">
    <property type="entry name" value="FAD/NAD(P)-binding domain"/>
    <property type="match status" value="2"/>
</dbReference>
<evidence type="ECO:0000259" key="3">
    <source>
        <dbReference type="Pfam" id="PF07992"/>
    </source>
</evidence>
<evidence type="ECO:0000313" key="4">
    <source>
        <dbReference type="EMBL" id="NGP88458.1"/>
    </source>
</evidence>
<organism evidence="4 5">
    <name type="scientific">Fodinibius halophilus</name>
    <dbReference type="NCBI Taxonomy" id="1736908"/>
    <lineage>
        <taxon>Bacteria</taxon>
        <taxon>Pseudomonadati</taxon>
        <taxon>Balneolota</taxon>
        <taxon>Balneolia</taxon>
        <taxon>Balneolales</taxon>
        <taxon>Balneolaceae</taxon>
        <taxon>Fodinibius</taxon>
    </lineage>
</organism>
<dbReference type="Proteomes" id="UP000479132">
    <property type="component" value="Unassembled WGS sequence"/>
</dbReference>
<accession>A0A6M1SX36</accession>
<gene>
    <name evidence="4" type="ORF">G3569_08830</name>
</gene>
<keyword evidence="5" id="KW-1185">Reference proteome</keyword>
<dbReference type="InterPro" id="IPR036188">
    <property type="entry name" value="FAD/NAD-bd_sf"/>
</dbReference>
<reference evidence="4 5" key="1">
    <citation type="submission" date="2020-02" db="EMBL/GenBank/DDBJ databases">
        <title>Aliifodinibius halophilus 2W32, complete genome.</title>
        <authorList>
            <person name="Li Y."/>
            <person name="Wu S."/>
        </authorList>
    </citation>
    <scope>NUCLEOTIDE SEQUENCE [LARGE SCALE GENOMIC DNA]</scope>
    <source>
        <strain evidence="4 5">2W32</strain>
    </source>
</reference>
<evidence type="ECO:0000313" key="5">
    <source>
        <dbReference type="Proteomes" id="UP000479132"/>
    </source>
</evidence>
<dbReference type="InterPro" id="IPR023753">
    <property type="entry name" value="FAD/NAD-binding_dom"/>
</dbReference>
<dbReference type="InterPro" id="IPR050097">
    <property type="entry name" value="Ferredoxin-NADP_redctase_2"/>
</dbReference>
<sequence length="302" mass="32619">MCNRNYFDVIIVGGSYSGLAAAMALGRALRNVLIIDSGTPCNRQTPHSHNFLTQDGKTPAEILAIAKKQLMPYNTVSSINGLVNDVTKVPNGFKTLTDSGDTFRSTKIIFATGLRDLMLPIEGFSECWGISALHCPYCHGYEVRGQTTGILANGESGFQFAGLVSNWTDKVSLFTNGESSLTAQQTSELTDKGIKIIENRLDRLDHTNGYLEAVIFQDGSRSPLKTLYTRPPVVQQCDIPKSLGCALTEEGYIQVNAMQATSIPGVYAAGDNSGRMRTLANAVAQGTTAGMKINNELILNEL</sequence>
<proteinExistence type="predicted"/>
<dbReference type="RefSeq" id="WP_165268208.1">
    <property type="nucleotide sequence ID" value="NZ_JAALLS010000010.1"/>
</dbReference>
<dbReference type="SUPFAM" id="SSF51905">
    <property type="entry name" value="FAD/NAD(P)-binding domain"/>
    <property type="match status" value="1"/>
</dbReference>
<dbReference type="PANTHER" id="PTHR48105">
    <property type="entry name" value="THIOREDOXIN REDUCTASE 1-RELATED-RELATED"/>
    <property type="match status" value="1"/>
</dbReference>
<protein>
    <submittedName>
        <fullName evidence="4">NAD(P)/FAD-dependent oxidoreductase</fullName>
    </submittedName>
</protein>